<evidence type="ECO:0000313" key="2">
    <source>
        <dbReference type="Proteomes" id="UP000007947"/>
    </source>
</evidence>
<evidence type="ECO:0000313" key="1">
    <source>
        <dbReference type="EMBL" id="BAK35893.1"/>
    </source>
</evidence>
<protein>
    <submittedName>
        <fullName evidence="1">Uncharacterized protein</fullName>
    </submittedName>
</protein>
<proteinExistence type="predicted"/>
<dbReference type="STRING" id="1032480.MLP_28790"/>
<organism evidence="1 2">
    <name type="scientific">Microlunatus phosphovorus (strain ATCC 700054 / DSM 10555 / JCM 9379 / NBRC 101784 / NCIMB 13414 / VKM Ac-1990 / NM-1)</name>
    <dbReference type="NCBI Taxonomy" id="1032480"/>
    <lineage>
        <taxon>Bacteria</taxon>
        <taxon>Bacillati</taxon>
        <taxon>Actinomycetota</taxon>
        <taxon>Actinomycetes</taxon>
        <taxon>Propionibacteriales</taxon>
        <taxon>Propionibacteriaceae</taxon>
        <taxon>Microlunatus</taxon>
    </lineage>
</organism>
<dbReference type="RefSeq" id="WP_013863762.1">
    <property type="nucleotide sequence ID" value="NC_015635.1"/>
</dbReference>
<reference evidence="1 2" key="1">
    <citation type="submission" date="2011-05" db="EMBL/GenBank/DDBJ databases">
        <title>Whole genome sequence of Microlunatus phosphovorus NM-1.</title>
        <authorList>
            <person name="Hosoyama A."/>
            <person name="Sasaki K."/>
            <person name="Harada T."/>
            <person name="Igarashi R."/>
            <person name="Kawakoshi A."/>
            <person name="Sasagawa M."/>
            <person name="Fukada J."/>
            <person name="Nakamura S."/>
            <person name="Katano Y."/>
            <person name="Hanada S."/>
            <person name="Kamagata Y."/>
            <person name="Nakamura N."/>
            <person name="Yamazaki S."/>
            <person name="Fujita N."/>
        </authorList>
    </citation>
    <scope>NUCLEOTIDE SEQUENCE [LARGE SCALE GENOMIC DNA]</scope>
    <source>
        <strain evidence="2">ATCC 700054 / DSM 10555 / JCM 9379 / NBRC 101784 / NCIMB 13414 / VKM Ac-1990 / NM-1</strain>
    </source>
</reference>
<gene>
    <name evidence="1" type="ordered locus">MLP_28790</name>
</gene>
<name>F5XJJ3_MICPN</name>
<dbReference type="EMBL" id="AP012204">
    <property type="protein sequence ID" value="BAK35893.1"/>
    <property type="molecule type" value="Genomic_DNA"/>
</dbReference>
<accession>F5XJJ3</accession>
<dbReference type="Proteomes" id="UP000007947">
    <property type="component" value="Chromosome"/>
</dbReference>
<sequence>MFASKQSLADVAPAIISRFVNQTGIPAVIPIMRASFQDLNQRLELDAPRLGLFKFRPEESADGE</sequence>
<keyword evidence="2" id="KW-1185">Reference proteome</keyword>
<dbReference type="AlphaFoldDB" id="F5XJJ3"/>
<dbReference type="HOGENOM" id="CLU_2862826_0_0_11"/>
<dbReference type="KEGG" id="mph:MLP_28790"/>